<organism evidence="12 13">
    <name type="scientific">Pseudomonas frederiksbergensis</name>
    <dbReference type="NCBI Taxonomy" id="104087"/>
    <lineage>
        <taxon>Bacteria</taxon>
        <taxon>Pseudomonadati</taxon>
        <taxon>Pseudomonadota</taxon>
        <taxon>Gammaproteobacteria</taxon>
        <taxon>Pseudomonadales</taxon>
        <taxon>Pseudomonadaceae</taxon>
        <taxon>Pseudomonas</taxon>
    </lineage>
</organism>
<dbReference type="GO" id="GO:0008270">
    <property type="term" value="F:zinc ion binding"/>
    <property type="evidence" value="ECO:0007669"/>
    <property type="project" value="UniProtKB-UniRule"/>
</dbReference>
<feature type="domain" description="L,D-TPase catalytic" evidence="11">
    <location>
        <begin position="300"/>
        <end position="452"/>
    </location>
</feature>
<comment type="caution">
    <text evidence="12">The sequence shown here is derived from an EMBL/GenBank/DDBJ whole genome shotgun (WGS) entry which is preliminary data.</text>
</comment>
<dbReference type="Proteomes" id="UP000285349">
    <property type="component" value="Unassembled WGS sequence"/>
</dbReference>
<dbReference type="AlphaFoldDB" id="A0A423KBH5"/>
<dbReference type="EC" id="3.4.13.22" evidence="9"/>
<feature type="active site" description="Proton donor/acceptor" evidence="9">
    <location>
        <position position="235"/>
    </location>
</feature>
<evidence type="ECO:0000313" key="13">
    <source>
        <dbReference type="Proteomes" id="UP000285349"/>
    </source>
</evidence>
<feature type="binding site" evidence="9">
    <location>
        <position position="238"/>
    </location>
    <ligand>
        <name>Zn(2+)</name>
        <dbReference type="ChEBI" id="CHEBI:29105"/>
        <note>catalytic</note>
    </ligand>
</feature>
<accession>A0A423KBH5</accession>
<keyword evidence="6 9" id="KW-0224">Dipeptidase</keyword>
<proteinExistence type="inferred from homology"/>
<dbReference type="EMBL" id="MOBQ01000008">
    <property type="protein sequence ID" value="RON49400.1"/>
    <property type="molecule type" value="Genomic_DNA"/>
</dbReference>
<comment type="similarity">
    <text evidence="9">Belongs to the peptidase M15D family.</text>
</comment>
<keyword evidence="8" id="KW-0961">Cell wall biogenesis/degradation</keyword>
<evidence type="ECO:0000313" key="12">
    <source>
        <dbReference type="EMBL" id="RON49400.1"/>
    </source>
</evidence>
<comment type="cofactor">
    <cofactor evidence="9">
        <name>Zn(2+)</name>
        <dbReference type="ChEBI" id="CHEBI:29105"/>
    </cofactor>
    <text evidence="9">Binds 1 zinc ion per subunit.</text>
</comment>
<keyword evidence="5 9" id="KW-0862">Zinc</keyword>
<feature type="binding site" evidence="9">
    <location>
        <position position="153"/>
    </location>
    <ligand>
        <name>Zn(2+)</name>
        <dbReference type="ChEBI" id="CHEBI:29105"/>
        <note>catalytic</note>
    </ligand>
</feature>
<evidence type="ECO:0000256" key="5">
    <source>
        <dbReference type="ARBA" id="ARBA00022833"/>
    </source>
</evidence>
<evidence type="ECO:0000256" key="8">
    <source>
        <dbReference type="ARBA" id="ARBA00023316"/>
    </source>
</evidence>
<evidence type="ECO:0000256" key="9">
    <source>
        <dbReference type="HAMAP-Rule" id="MF_01924"/>
    </source>
</evidence>
<feature type="chain" id="PRO_5019241924" description="D-alanyl-D-alanine dipeptidase" evidence="10">
    <location>
        <begin position="30"/>
        <end position="476"/>
    </location>
</feature>
<evidence type="ECO:0000256" key="2">
    <source>
        <dbReference type="ARBA" id="ARBA00022670"/>
    </source>
</evidence>
<dbReference type="PANTHER" id="PTHR43126">
    <property type="entry name" value="D-ALANYL-D-ALANINE DIPEPTIDASE"/>
    <property type="match status" value="1"/>
</dbReference>
<keyword evidence="2 9" id="KW-0645">Protease</keyword>
<feature type="binding site" evidence="9">
    <location>
        <position position="146"/>
    </location>
    <ligand>
        <name>Zn(2+)</name>
        <dbReference type="ChEBI" id="CHEBI:29105"/>
        <note>catalytic</note>
    </ligand>
</feature>
<protein>
    <recommendedName>
        <fullName evidence="9">D-alanyl-D-alanine dipeptidase</fullName>
        <shortName evidence="9">D-Ala-D-Ala dipeptidase</shortName>
        <ecNumber evidence="9">3.4.13.22</ecNumber>
    </recommendedName>
</protein>
<dbReference type="InterPro" id="IPR000755">
    <property type="entry name" value="A_A_dipeptidase"/>
</dbReference>
<evidence type="ECO:0000256" key="4">
    <source>
        <dbReference type="ARBA" id="ARBA00022801"/>
    </source>
</evidence>
<evidence type="ECO:0000259" key="11">
    <source>
        <dbReference type="Pfam" id="PF03734"/>
    </source>
</evidence>
<keyword evidence="10" id="KW-0732">Signal</keyword>
<gene>
    <name evidence="9" type="primary">ddpX</name>
    <name evidence="12" type="ORF">BK666_06940</name>
</gene>
<evidence type="ECO:0000256" key="1">
    <source>
        <dbReference type="ARBA" id="ARBA00001362"/>
    </source>
</evidence>
<dbReference type="GO" id="GO:0008237">
    <property type="term" value="F:metallopeptidase activity"/>
    <property type="evidence" value="ECO:0007669"/>
    <property type="project" value="UniProtKB-KW"/>
</dbReference>
<dbReference type="CDD" id="cd16913">
    <property type="entry name" value="YkuD_like"/>
    <property type="match status" value="1"/>
</dbReference>
<dbReference type="SUPFAM" id="SSF55166">
    <property type="entry name" value="Hedgehog/DD-peptidase"/>
    <property type="match status" value="1"/>
</dbReference>
<dbReference type="GO" id="GO:0016740">
    <property type="term" value="F:transferase activity"/>
    <property type="evidence" value="ECO:0007669"/>
    <property type="project" value="InterPro"/>
</dbReference>
<keyword evidence="4 9" id="KW-0378">Hydrolase</keyword>
<dbReference type="GO" id="GO:0071555">
    <property type="term" value="P:cell wall organization"/>
    <property type="evidence" value="ECO:0007669"/>
    <property type="project" value="UniProtKB-KW"/>
</dbReference>
<dbReference type="CDD" id="cd14817">
    <property type="entry name" value="D-Ala-D-Ala_dipeptidase_VanX"/>
    <property type="match status" value="1"/>
</dbReference>
<name>A0A423KBH5_9PSED</name>
<dbReference type="Pfam" id="PF03734">
    <property type="entry name" value="YkuD"/>
    <property type="match status" value="1"/>
</dbReference>
<reference evidence="12 13" key="1">
    <citation type="submission" date="2016-10" db="EMBL/GenBank/DDBJ databases">
        <title>Comparative genome analysis of multiple Pseudomonas spp. focuses on biocontrol and plant growth promoting traits.</title>
        <authorList>
            <person name="Tao X.-Y."/>
            <person name="Taylor C.G."/>
        </authorList>
    </citation>
    <scope>NUCLEOTIDE SEQUENCE [LARGE SCALE GENOMIC DNA]</scope>
    <source>
        <strain evidence="12 13">37A10</strain>
    </source>
</reference>
<sequence length="476" mass="52598">MDSHWRHPMQALNKILMTLCLVLPCIANAEPRPEHMVYLRSIAPGIEQDIRYATAHNFTGHPLDGYEAPECLLSEEAAKALARVQTALQAQGYGLKVFDCYRPARAVADMGNFAKVPGDPTKAEFYPRVDKQDFWRLGYVARISGHSKGSTVDLTLTSPKAPPAAIWSPSAPQVDCTAPYGQRWQDGALDMGTGFDCFDEPAHADSTAINASAKTNRQRLTSAMEKEGFVGYSKEWWHFTYTGNPALNQVMDFPITPLALSTSQQLIIVTTKNWSATQGTAQRYERHGKTFQKIGEPFAVVIGKSGLAWGKGLTVVEPRQGPVKREGDGKAPAGIFKLGTAFGYDKTADTQLPYLPLTPTLECVDDSQSKRYNELVDGATVAKDWNSSETMRRDDDMYRNGIFIEHNTPAVAGAGSCIFFHIWRGPTSPTLGCTAMDPADIKRLLGWLDPGQMPLLVQLPEAEYVQLRERWGLPER</sequence>
<dbReference type="InterPro" id="IPR005490">
    <property type="entry name" value="LD_TPept_cat_dom"/>
</dbReference>
<comment type="catalytic activity">
    <reaction evidence="1 9">
        <text>D-alanyl-D-alanine + H2O = 2 D-alanine</text>
        <dbReference type="Rhea" id="RHEA:20661"/>
        <dbReference type="ChEBI" id="CHEBI:15377"/>
        <dbReference type="ChEBI" id="CHEBI:57416"/>
        <dbReference type="ChEBI" id="CHEBI:57822"/>
        <dbReference type="EC" id="3.4.13.22"/>
    </reaction>
</comment>
<evidence type="ECO:0000256" key="10">
    <source>
        <dbReference type="SAM" id="SignalP"/>
    </source>
</evidence>
<dbReference type="GO" id="GO:0006508">
    <property type="term" value="P:proteolysis"/>
    <property type="evidence" value="ECO:0007669"/>
    <property type="project" value="UniProtKB-KW"/>
</dbReference>
<evidence type="ECO:0000256" key="7">
    <source>
        <dbReference type="ARBA" id="ARBA00023049"/>
    </source>
</evidence>
<evidence type="ECO:0000256" key="6">
    <source>
        <dbReference type="ARBA" id="ARBA00022997"/>
    </source>
</evidence>
<dbReference type="PANTHER" id="PTHR43126:SF1">
    <property type="entry name" value="D-ALANYL-D-ALANINE DIPEPTIDASE"/>
    <property type="match status" value="1"/>
</dbReference>
<evidence type="ECO:0000256" key="3">
    <source>
        <dbReference type="ARBA" id="ARBA00022723"/>
    </source>
</evidence>
<feature type="site" description="Transition state stabilizer" evidence="9">
    <location>
        <position position="102"/>
    </location>
</feature>
<dbReference type="InterPro" id="IPR009045">
    <property type="entry name" value="Zn_M74/Hedgehog-like"/>
</dbReference>
<comment type="function">
    <text evidence="9">Catalyzes hydrolysis of the D-alanyl-D-alanine dipeptide.</text>
</comment>
<dbReference type="Pfam" id="PF01427">
    <property type="entry name" value="Peptidase_M15"/>
    <property type="match status" value="2"/>
</dbReference>
<feature type="signal peptide" evidence="10">
    <location>
        <begin position="1"/>
        <end position="29"/>
    </location>
</feature>
<dbReference type="GO" id="GO:0160237">
    <property type="term" value="F:D-Ala-D-Ala dipeptidase activity"/>
    <property type="evidence" value="ECO:0007669"/>
    <property type="project" value="UniProtKB-EC"/>
</dbReference>
<dbReference type="Gene3D" id="3.30.1380.10">
    <property type="match status" value="1"/>
</dbReference>
<keyword evidence="3 9" id="KW-0479">Metal-binding</keyword>
<keyword evidence="7 9" id="KW-0482">Metalloprotease</keyword>
<dbReference type="HAMAP" id="MF_01924">
    <property type="entry name" value="A_A_dipeptidase"/>
    <property type="match status" value="1"/>
</dbReference>